<evidence type="ECO:0000256" key="1">
    <source>
        <dbReference type="SAM" id="Coils"/>
    </source>
</evidence>
<accession>A0A328D7M1</accession>
<evidence type="ECO:0000313" key="3">
    <source>
        <dbReference type="Proteomes" id="UP000249390"/>
    </source>
</evidence>
<dbReference type="EMBL" id="NQVE01000190">
    <property type="protein sequence ID" value="RAL41150.1"/>
    <property type="molecule type" value="Genomic_DNA"/>
</dbReference>
<gene>
    <name evidence="2" type="ORF">DM860_017699</name>
</gene>
<dbReference type="AlphaFoldDB" id="A0A328D7M1"/>
<proteinExistence type="predicted"/>
<sequence length="379" mass="43951">MSEQSTSSNGDRTFDIKELLEIRTRCRELRKERESLRDSQKQSLELIRKLEEHVQTLTCAHLEDRKRIQELERELDNCSQEIDYLQDQLALSNSELNMLGEEVCCLQLKLKDKEILEEETGRLKEELENKELELQSSTLLIEKLEESISSVGLEYQCEIESLKLDMTTLEQQIIDLKKSQENALFHDTELYARDAEGYIEHLERENAILKEQLQNCENNVKVFCQIVEEQCPEWIVTGHEAVLDNNVSSCGDILGPLLTKLTILGASGVNFKDETNTQSNEIQNYKSLVEKLKEDLKLERLKGKEEAEDLAQEMAELRYHMTGLLEEEQKRRACIEQLSLQRISKLEAQVSIFFHSYQRCADSDKCSIFDDVFGVYNEA</sequence>
<feature type="coiled-coil region" evidence="1">
    <location>
        <begin position="19"/>
        <end position="219"/>
    </location>
</feature>
<feature type="coiled-coil region" evidence="1">
    <location>
        <begin position="275"/>
        <end position="327"/>
    </location>
</feature>
<evidence type="ECO:0000313" key="2">
    <source>
        <dbReference type="EMBL" id="RAL41150.1"/>
    </source>
</evidence>
<keyword evidence="1" id="KW-0175">Coiled coil</keyword>
<keyword evidence="3" id="KW-1185">Reference proteome</keyword>
<organism evidence="2 3">
    <name type="scientific">Cuscuta australis</name>
    <dbReference type="NCBI Taxonomy" id="267555"/>
    <lineage>
        <taxon>Eukaryota</taxon>
        <taxon>Viridiplantae</taxon>
        <taxon>Streptophyta</taxon>
        <taxon>Embryophyta</taxon>
        <taxon>Tracheophyta</taxon>
        <taxon>Spermatophyta</taxon>
        <taxon>Magnoliopsida</taxon>
        <taxon>eudicotyledons</taxon>
        <taxon>Gunneridae</taxon>
        <taxon>Pentapetalae</taxon>
        <taxon>asterids</taxon>
        <taxon>lamiids</taxon>
        <taxon>Solanales</taxon>
        <taxon>Convolvulaceae</taxon>
        <taxon>Cuscuteae</taxon>
        <taxon>Cuscuta</taxon>
        <taxon>Cuscuta subgen. Grammica</taxon>
        <taxon>Cuscuta sect. Cleistogrammica</taxon>
    </lineage>
</organism>
<comment type="caution">
    <text evidence="2">The sequence shown here is derived from an EMBL/GenBank/DDBJ whole genome shotgun (WGS) entry which is preliminary data.</text>
</comment>
<reference evidence="2 3" key="1">
    <citation type="submission" date="2018-06" db="EMBL/GenBank/DDBJ databases">
        <title>The Genome of Cuscuta australis (Dodder) Provides Insight into the Evolution of Plant Parasitism.</title>
        <authorList>
            <person name="Liu H."/>
        </authorList>
    </citation>
    <scope>NUCLEOTIDE SEQUENCE [LARGE SCALE GENOMIC DNA]</scope>
    <source>
        <strain evidence="3">cv. Yunnan</strain>
        <tissue evidence="2">Vines</tissue>
    </source>
</reference>
<name>A0A328D7M1_9ASTE</name>
<dbReference type="PANTHER" id="PTHR36390">
    <property type="entry name" value="MYOSIN HEAVY CHAIN-LIKE PROTEIN"/>
    <property type="match status" value="1"/>
</dbReference>
<dbReference type="PANTHER" id="PTHR36390:SF1">
    <property type="entry name" value="MYOSIN HEAVY CHAIN-LIKE PROTEIN"/>
    <property type="match status" value="1"/>
</dbReference>
<protein>
    <submittedName>
        <fullName evidence="2">Uncharacterized protein</fullName>
    </submittedName>
</protein>
<dbReference type="Proteomes" id="UP000249390">
    <property type="component" value="Unassembled WGS sequence"/>
</dbReference>